<name>A0AC60QY49_IXOPE</name>
<dbReference type="EMBL" id="JABSTQ010001889">
    <property type="protein sequence ID" value="KAG0444539.1"/>
    <property type="molecule type" value="Genomic_DNA"/>
</dbReference>
<keyword evidence="2" id="KW-1185">Reference proteome</keyword>
<dbReference type="Proteomes" id="UP000805193">
    <property type="component" value="Unassembled WGS sequence"/>
</dbReference>
<accession>A0AC60QY49</accession>
<reference evidence="1 2" key="1">
    <citation type="journal article" date="2020" name="Cell">
        <title>Large-Scale Comparative Analyses of Tick Genomes Elucidate Their Genetic Diversity and Vector Capacities.</title>
        <authorList>
            <consortium name="Tick Genome and Microbiome Consortium (TIGMIC)"/>
            <person name="Jia N."/>
            <person name="Wang J."/>
            <person name="Shi W."/>
            <person name="Du L."/>
            <person name="Sun Y."/>
            <person name="Zhan W."/>
            <person name="Jiang J.F."/>
            <person name="Wang Q."/>
            <person name="Zhang B."/>
            <person name="Ji P."/>
            <person name="Bell-Sakyi L."/>
            <person name="Cui X.M."/>
            <person name="Yuan T.T."/>
            <person name="Jiang B.G."/>
            <person name="Yang W.F."/>
            <person name="Lam T.T."/>
            <person name="Chang Q.C."/>
            <person name="Ding S.J."/>
            <person name="Wang X.J."/>
            <person name="Zhu J.G."/>
            <person name="Ruan X.D."/>
            <person name="Zhao L."/>
            <person name="Wei J.T."/>
            <person name="Ye R.Z."/>
            <person name="Que T.C."/>
            <person name="Du C.H."/>
            <person name="Zhou Y.H."/>
            <person name="Cheng J.X."/>
            <person name="Dai P.F."/>
            <person name="Guo W.B."/>
            <person name="Han X.H."/>
            <person name="Huang E.J."/>
            <person name="Li L.F."/>
            <person name="Wei W."/>
            <person name="Gao Y.C."/>
            <person name="Liu J.Z."/>
            <person name="Shao H.Z."/>
            <person name="Wang X."/>
            <person name="Wang C.C."/>
            <person name="Yang T.C."/>
            <person name="Huo Q.B."/>
            <person name="Li W."/>
            <person name="Chen H.Y."/>
            <person name="Chen S.E."/>
            <person name="Zhou L.G."/>
            <person name="Ni X.B."/>
            <person name="Tian J.H."/>
            <person name="Sheng Y."/>
            <person name="Liu T."/>
            <person name="Pan Y.S."/>
            <person name="Xia L.Y."/>
            <person name="Li J."/>
            <person name="Zhao F."/>
            <person name="Cao W.C."/>
        </authorList>
    </citation>
    <scope>NUCLEOTIDE SEQUENCE [LARGE SCALE GENOMIC DNA]</scope>
    <source>
        <strain evidence="1">Iper-2018</strain>
    </source>
</reference>
<evidence type="ECO:0000313" key="1">
    <source>
        <dbReference type="EMBL" id="KAG0444539.1"/>
    </source>
</evidence>
<evidence type="ECO:0000313" key="2">
    <source>
        <dbReference type="Proteomes" id="UP000805193"/>
    </source>
</evidence>
<proteinExistence type="predicted"/>
<protein>
    <submittedName>
        <fullName evidence="1">Uncharacterized protein</fullName>
    </submittedName>
</protein>
<gene>
    <name evidence="1" type="ORF">HPB47_013679</name>
</gene>
<organism evidence="1 2">
    <name type="scientific">Ixodes persulcatus</name>
    <name type="common">Taiga tick</name>
    <dbReference type="NCBI Taxonomy" id="34615"/>
    <lineage>
        <taxon>Eukaryota</taxon>
        <taxon>Metazoa</taxon>
        <taxon>Ecdysozoa</taxon>
        <taxon>Arthropoda</taxon>
        <taxon>Chelicerata</taxon>
        <taxon>Arachnida</taxon>
        <taxon>Acari</taxon>
        <taxon>Parasitiformes</taxon>
        <taxon>Ixodida</taxon>
        <taxon>Ixodoidea</taxon>
        <taxon>Ixodidae</taxon>
        <taxon>Ixodinae</taxon>
        <taxon>Ixodes</taxon>
    </lineage>
</organism>
<sequence>MDTAWHVAVLAAVLAFFEISGFRSSGFFYTALMDEFKVDRGTASWPVCVLGTMIDIGENEAGPTPKRRAVRRTMTPLTSTPSGTTAKDEGVAMQLDTTNQDIDTRIDQLEGEMREVKHYLKTILDRLPQHNNGQDNLAPKRGHLHQYLQSLPPERRPDVLAIQETWKAITIPGYQAFNHTNSSGVVRVITLVRRNLPAQLHSTGIENMEHTFIEISAGKKKSHRSTFILNVYSPPKTRHSIHQLLRGAIDMAKGKALLILGDFNAPHMSWGYPQDSAKGRQLWQDIATLGLDLLTDPTQPTRKATGGCKRYITRPHTRDHYILNILLRRGPTKPKGRPLRVVEWDTSGRSWTKWTVTKRSRTWISGMQASQKLKPQPQKNIPEEANLTAADSRLLHLWEMKTNLEARLRRQKGNRRLRKRIATLYKTIGSHATYLTTQQWEDTCNEFEGAPNTPKTWNILQHLLDPGQSRTTVGNQMECILNSFKGDGKELVRVVQNKYIGRAPPTPPMEYTGQPNPTLDEEFRPFEVMAAIRELKTRSAPGPDEVSNKLVRHLDDREIDRLTLYFNVCWQKGEIPESWKTAKMVFIPKPGKKLQLDALRPISLTSCLGKVLEHVVLNRLNRYAEANKVFADTMVGFRPKLATQDVMLRLYHQIVAREYPPKRDTRAILGLDISKAFDNVSHAAILHGLNSIDVGERIFKYIQNFLSSRQVQVSIGGFQSDLQTLGGVGTPQGAVLSPFLFNIAMKDLPTKLQGIPNLHHSIYADDVTLWMAGGSDGAIQDSLQEAIRIVEAYAKERGLACSQEKSELLLMAGTTGKNPSSIILQVGGKDVPRVRRLRILGLWLQEDGKNIYSIGVLRNHAQQVGRLIARVAGKRYGMKEQNVIRLIKAFVISRIAYIAPFLDLTLTEKDALNRIIRCVYKKALHLPPSTETKRLAKLGLHNTLSEIIEAQRIAHYERLSLTTAGSTILTSLDINYHPTGHRTRGWLPKELREKLRISPLPRHMHPVHDAGRRMARVKALENTLQQGYDDSEGWNDPCSYESLRPNPHGSSMYTSNSAEAEEAAIALALTLSTTKVIVSDSQMAIRQYVRGHISDKALKIATGHRLIEHPVRILWSPAHASLPGNENVHSAARALTHQASTPSEQSTFASWNHDNLYTFKGVLDHYRAERRAYPEAHSTLSKEESTIPRQVQTETFLNPTQLHSWYPDTYDPSCRNCGEIATLHRILWGCPELLLHSKNKEFIKQARQPGAWESFLRDPDPKT</sequence>
<comment type="caution">
    <text evidence="1">The sequence shown here is derived from an EMBL/GenBank/DDBJ whole genome shotgun (WGS) entry which is preliminary data.</text>
</comment>